<dbReference type="EMBL" id="FZQA01000002">
    <property type="protein sequence ID" value="SNT72362.1"/>
    <property type="molecule type" value="Genomic_DNA"/>
</dbReference>
<evidence type="ECO:0000313" key="3">
    <source>
        <dbReference type="EMBL" id="SNT72362.1"/>
    </source>
</evidence>
<dbReference type="SUPFAM" id="SSF51905">
    <property type="entry name" value="FAD/NAD(P)-binding domain"/>
    <property type="match status" value="1"/>
</dbReference>
<dbReference type="InterPro" id="IPR050816">
    <property type="entry name" value="Flavin-dep_Halogenase_NPB"/>
</dbReference>
<dbReference type="Pfam" id="PF04820">
    <property type="entry name" value="Trp_halogenase"/>
    <property type="match status" value="1"/>
</dbReference>
<dbReference type="Proteomes" id="UP000198346">
    <property type="component" value="Unassembled WGS sequence"/>
</dbReference>
<feature type="binding site" evidence="2">
    <location>
        <position position="83"/>
    </location>
    <ligand>
        <name>7-chloro-L-tryptophan</name>
        <dbReference type="ChEBI" id="CHEBI:58713"/>
    </ligand>
</feature>
<keyword evidence="2" id="KW-0274">FAD</keyword>
<keyword evidence="2" id="KW-0547">Nucleotide-binding</keyword>
<organism evidence="3 4">
    <name type="scientific">Amphiplicatus metriothermophilus</name>
    <dbReference type="NCBI Taxonomy" id="1519374"/>
    <lineage>
        <taxon>Bacteria</taxon>
        <taxon>Pseudomonadati</taxon>
        <taxon>Pseudomonadota</taxon>
        <taxon>Alphaproteobacteria</taxon>
        <taxon>Parvularculales</taxon>
        <taxon>Parvularculaceae</taxon>
        <taxon>Amphiplicatus</taxon>
    </lineage>
</organism>
<dbReference type="InterPro" id="IPR036188">
    <property type="entry name" value="FAD/NAD-bd_sf"/>
</dbReference>
<keyword evidence="4" id="KW-1185">Reference proteome</keyword>
<name>A0A239PR14_9PROT</name>
<evidence type="ECO:0000256" key="2">
    <source>
        <dbReference type="PIRSR" id="PIRSR011396-2"/>
    </source>
</evidence>
<gene>
    <name evidence="3" type="ORF">SAMN06297382_1402</name>
</gene>
<feature type="binding site" evidence="2">
    <location>
        <begin position="14"/>
        <end position="17"/>
    </location>
    <ligand>
        <name>FAD</name>
        <dbReference type="ChEBI" id="CHEBI:57692"/>
    </ligand>
</feature>
<dbReference type="InterPro" id="IPR033856">
    <property type="entry name" value="Trp_halogen"/>
</dbReference>
<dbReference type="InterPro" id="IPR006905">
    <property type="entry name" value="Flavin_halogenase"/>
</dbReference>
<reference evidence="3 4" key="1">
    <citation type="submission" date="2017-07" db="EMBL/GenBank/DDBJ databases">
        <authorList>
            <person name="Sun Z.S."/>
            <person name="Albrecht U."/>
            <person name="Echele G."/>
            <person name="Lee C.C."/>
        </authorList>
    </citation>
    <scope>NUCLEOTIDE SEQUENCE [LARGE SCALE GENOMIC DNA]</scope>
    <source>
        <strain evidence="3 4">CGMCC 1.12710</strain>
    </source>
</reference>
<feature type="binding site" evidence="2">
    <location>
        <position position="189"/>
    </location>
    <ligand>
        <name>FAD</name>
        <dbReference type="ChEBI" id="CHEBI:57692"/>
    </ligand>
</feature>
<proteinExistence type="predicted"/>
<dbReference type="PANTHER" id="PTHR43747">
    <property type="entry name" value="FAD-BINDING PROTEIN"/>
    <property type="match status" value="1"/>
</dbReference>
<protein>
    <submittedName>
        <fullName evidence="3">Tryptophan halogenase</fullName>
    </submittedName>
</protein>
<dbReference type="RefSeq" id="WP_200815258.1">
    <property type="nucleotide sequence ID" value="NZ_FZQA01000002.1"/>
</dbReference>
<accession>A0A239PR14</accession>
<dbReference type="PIRSF" id="PIRSF011396">
    <property type="entry name" value="Trp_halogenase"/>
    <property type="match status" value="1"/>
</dbReference>
<dbReference type="GO" id="GO:0004497">
    <property type="term" value="F:monooxygenase activity"/>
    <property type="evidence" value="ECO:0007669"/>
    <property type="project" value="InterPro"/>
</dbReference>
<feature type="binding site" evidence="2">
    <location>
        <position position="358"/>
    </location>
    <ligand>
        <name>FAD</name>
        <dbReference type="ChEBI" id="CHEBI:57692"/>
    </ligand>
</feature>
<evidence type="ECO:0000313" key="4">
    <source>
        <dbReference type="Proteomes" id="UP000198346"/>
    </source>
</evidence>
<feature type="active site" evidence="1">
    <location>
        <position position="83"/>
    </location>
</feature>
<sequence length="519" mass="57474">MTDEVVKSVMIVGGGAAGWLTAAVIAAEHCAHSEEGLEVTVVESPNIPIIGVGEGTWPSIRDTLRRIGIRETEFIRRCNASFKQGTRFDGWRDGSSGDSYFHPFDPPPGPDEVDMLALWRAAPAGAPFAQAIGCQAALCLAGKAPKQKTTPEYAAVVNYAYHLDAPAFANLLREHCVRRLGVRVVPDDVVGVETDEAGFVRTLNTRRHGALQSDLYIDCTGSRALLIGDALGVKAKDVSHILFNDRALALHVPYMDENAPIASQTTGTAMGAGWIWDIALQSRRGVGYVYASGCESEEDARAELASYLRRVSPPSGANAEDARLIRFSSAYRETPWVRNVVAVGMAQGFVEPLEASAIVMVELSARMISDTLPARRTMMQRAAERFNARFAYRWERIVDFLKLHYALSRRAEDYWRAHAERETWPARLAGLLEQWRFDPPSREDFTDALEIFPAASYAFVLYGMGFETARRPLRRRKDDPRRVARHLSEIAARGEKFLGGLPSNRELIDHALTNGLMRV</sequence>
<dbReference type="PANTHER" id="PTHR43747:SF4">
    <property type="entry name" value="FLAVIN-DEPENDENT TRYPTOPHAN HALOGENASE"/>
    <property type="match status" value="1"/>
</dbReference>
<dbReference type="AlphaFoldDB" id="A0A239PR14"/>
<evidence type="ECO:0000256" key="1">
    <source>
        <dbReference type="PIRSR" id="PIRSR011396-1"/>
    </source>
</evidence>
<keyword evidence="2" id="KW-0285">Flavoprotein</keyword>
<feature type="binding site" evidence="2">
    <location>
        <position position="354"/>
    </location>
    <ligand>
        <name>L-tryptophan</name>
        <dbReference type="ChEBI" id="CHEBI:57912"/>
    </ligand>
</feature>
<dbReference type="GO" id="GO:0000166">
    <property type="term" value="F:nucleotide binding"/>
    <property type="evidence" value="ECO:0007669"/>
    <property type="project" value="UniProtKB-KW"/>
</dbReference>
<dbReference type="Gene3D" id="3.50.50.60">
    <property type="entry name" value="FAD/NAD(P)-binding domain"/>
    <property type="match status" value="1"/>
</dbReference>